<dbReference type="AlphaFoldDB" id="A0AAD7Y713"/>
<name>A0AAD7Y713_MYTSE</name>
<evidence type="ECO:0000313" key="3">
    <source>
        <dbReference type="Proteomes" id="UP001231518"/>
    </source>
</evidence>
<keyword evidence="3" id="KW-1185">Reference proteome</keyword>
<accession>A0AAD7Y713</accession>
<sequence>MYRTERWPEEDPDPPPPPPRSRSSFRTSSASLSRHSSLKKEKEGKTKSPLNSAPATATSTPKKTVEPQNLEFMVTGKQIVKSYITFRYLLPEFADVFRKRSPEDMEAINNIIRTQGLHLTPRETQNVIKCAHLLGSVLTRAMDRRVSSDDPELTSKKKTMILPLKETMHPPRS</sequence>
<gene>
    <name evidence="2" type="ORF">PYW07_011934</name>
</gene>
<reference evidence="2" key="1">
    <citation type="submission" date="2023-03" db="EMBL/GenBank/DDBJ databases">
        <title>Chromosome-level genomes of two armyworms, Mythimna separata and Mythimna loreyi, provide insights into the biosynthesis and reception of sex pheromones.</title>
        <authorList>
            <person name="Zhao H."/>
        </authorList>
    </citation>
    <scope>NUCLEOTIDE SEQUENCE</scope>
    <source>
        <strain evidence="2">BeijingLab</strain>
        <tissue evidence="2">Pupa</tissue>
    </source>
</reference>
<feature type="compositionally biased region" description="Low complexity" evidence="1">
    <location>
        <begin position="52"/>
        <end position="62"/>
    </location>
</feature>
<proteinExistence type="predicted"/>
<dbReference type="Proteomes" id="UP001231518">
    <property type="component" value="Chromosome 29"/>
</dbReference>
<evidence type="ECO:0000313" key="2">
    <source>
        <dbReference type="EMBL" id="KAJ8704746.1"/>
    </source>
</evidence>
<feature type="compositionally biased region" description="Low complexity" evidence="1">
    <location>
        <begin position="21"/>
        <end position="35"/>
    </location>
</feature>
<feature type="region of interest" description="Disordered" evidence="1">
    <location>
        <begin position="1"/>
        <end position="63"/>
    </location>
</feature>
<organism evidence="2 3">
    <name type="scientific">Mythimna separata</name>
    <name type="common">Oriental armyworm</name>
    <name type="synonym">Pseudaletia separata</name>
    <dbReference type="NCBI Taxonomy" id="271217"/>
    <lineage>
        <taxon>Eukaryota</taxon>
        <taxon>Metazoa</taxon>
        <taxon>Ecdysozoa</taxon>
        <taxon>Arthropoda</taxon>
        <taxon>Hexapoda</taxon>
        <taxon>Insecta</taxon>
        <taxon>Pterygota</taxon>
        <taxon>Neoptera</taxon>
        <taxon>Endopterygota</taxon>
        <taxon>Lepidoptera</taxon>
        <taxon>Glossata</taxon>
        <taxon>Ditrysia</taxon>
        <taxon>Noctuoidea</taxon>
        <taxon>Noctuidae</taxon>
        <taxon>Noctuinae</taxon>
        <taxon>Hadenini</taxon>
        <taxon>Mythimna</taxon>
    </lineage>
</organism>
<dbReference type="EMBL" id="JARGEI010000031">
    <property type="protein sequence ID" value="KAJ8704746.1"/>
    <property type="molecule type" value="Genomic_DNA"/>
</dbReference>
<evidence type="ECO:0000256" key="1">
    <source>
        <dbReference type="SAM" id="MobiDB-lite"/>
    </source>
</evidence>
<comment type="caution">
    <text evidence="2">The sequence shown here is derived from an EMBL/GenBank/DDBJ whole genome shotgun (WGS) entry which is preliminary data.</text>
</comment>
<protein>
    <submittedName>
        <fullName evidence="2">Uncharacterized protein</fullName>
    </submittedName>
</protein>